<dbReference type="Proteomes" id="UP000719412">
    <property type="component" value="Unassembled WGS sequence"/>
</dbReference>
<comment type="caution">
    <text evidence="1">The sequence shown here is derived from an EMBL/GenBank/DDBJ whole genome shotgun (WGS) entry which is preliminary data.</text>
</comment>
<proteinExistence type="predicted"/>
<reference evidence="1" key="2">
    <citation type="submission" date="2021-08" db="EMBL/GenBank/DDBJ databases">
        <authorList>
            <person name="Eriksson T."/>
        </authorList>
    </citation>
    <scope>NUCLEOTIDE SEQUENCE</scope>
    <source>
        <strain evidence="1">Stoneville</strain>
        <tissue evidence="1">Whole head</tissue>
    </source>
</reference>
<evidence type="ECO:0000313" key="2">
    <source>
        <dbReference type="Proteomes" id="UP000719412"/>
    </source>
</evidence>
<sequence>MRKQWIVCLHLPPPRICFFCKQPVQIKKEFIRSLFWFIVINMAKGTVTNGLSDPVFWCRPRQICERKGKRKKGGTDAIFRGARQGSRFTFTTESVCACLCSKGEIRGCFLSATGVGEPVEEDRSGWKIVQEELQPYAAADLGFLHASAYLTSPPYWIPSPRPGGQKLHVCEHEYGLHYESIDEYCKYECSQNSFWTCDTQNFSCRLLRIFVKWKLKHLF</sequence>
<accession>A0A8J6LGC5</accession>
<name>A0A8J6LGC5_TENMO</name>
<gene>
    <name evidence="1" type="ORF">GEV33_002061</name>
</gene>
<dbReference type="AlphaFoldDB" id="A0A8J6LGC5"/>
<keyword evidence="2" id="KW-1185">Reference proteome</keyword>
<evidence type="ECO:0000313" key="1">
    <source>
        <dbReference type="EMBL" id="KAH0820730.1"/>
    </source>
</evidence>
<organism evidence="1 2">
    <name type="scientific">Tenebrio molitor</name>
    <name type="common">Yellow mealworm beetle</name>
    <dbReference type="NCBI Taxonomy" id="7067"/>
    <lineage>
        <taxon>Eukaryota</taxon>
        <taxon>Metazoa</taxon>
        <taxon>Ecdysozoa</taxon>
        <taxon>Arthropoda</taxon>
        <taxon>Hexapoda</taxon>
        <taxon>Insecta</taxon>
        <taxon>Pterygota</taxon>
        <taxon>Neoptera</taxon>
        <taxon>Endopterygota</taxon>
        <taxon>Coleoptera</taxon>
        <taxon>Polyphaga</taxon>
        <taxon>Cucujiformia</taxon>
        <taxon>Tenebrionidae</taxon>
        <taxon>Tenebrio</taxon>
    </lineage>
</organism>
<protein>
    <submittedName>
        <fullName evidence="1">Uncharacterized protein</fullName>
    </submittedName>
</protein>
<dbReference type="EMBL" id="JABDTM020010998">
    <property type="protein sequence ID" value="KAH0820730.1"/>
    <property type="molecule type" value="Genomic_DNA"/>
</dbReference>
<reference evidence="1" key="1">
    <citation type="journal article" date="2020" name="J Insects Food Feed">
        <title>The yellow mealworm (Tenebrio molitor) genome: a resource for the emerging insects as food and feed industry.</title>
        <authorList>
            <person name="Eriksson T."/>
            <person name="Andere A."/>
            <person name="Kelstrup H."/>
            <person name="Emery V."/>
            <person name="Picard C."/>
        </authorList>
    </citation>
    <scope>NUCLEOTIDE SEQUENCE</scope>
    <source>
        <strain evidence="1">Stoneville</strain>
        <tissue evidence="1">Whole head</tissue>
    </source>
</reference>